<dbReference type="InterPro" id="IPR019734">
    <property type="entry name" value="TPR_rpt"/>
</dbReference>
<evidence type="ECO:0000313" key="1">
    <source>
        <dbReference type="EMBL" id="CAK9258692.1"/>
    </source>
</evidence>
<dbReference type="Gene3D" id="3.60.15.10">
    <property type="entry name" value="Ribonuclease Z/Hydroxyacylglutathione hydrolase-like"/>
    <property type="match status" value="1"/>
</dbReference>
<dbReference type="Proteomes" id="UP001497444">
    <property type="component" value="Chromosome 11"/>
</dbReference>
<dbReference type="CDD" id="cd16275">
    <property type="entry name" value="BaeB-like_MBL-fold"/>
    <property type="match status" value="1"/>
</dbReference>
<accession>A0ABP0VX03</accession>
<dbReference type="SMART" id="SM00028">
    <property type="entry name" value="TPR"/>
    <property type="match status" value="1"/>
</dbReference>
<dbReference type="SUPFAM" id="SSF48452">
    <property type="entry name" value="TPR-like"/>
    <property type="match status" value="1"/>
</dbReference>
<name>A0ABP0VX03_9BRYO</name>
<dbReference type="InterPro" id="IPR036866">
    <property type="entry name" value="RibonucZ/Hydroxyglut_hydro"/>
</dbReference>
<dbReference type="Gene3D" id="1.25.40.10">
    <property type="entry name" value="Tetratricopeptide repeat domain"/>
    <property type="match status" value="1"/>
</dbReference>
<dbReference type="InterPro" id="IPR051453">
    <property type="entry name" value="MBL_Glyoxalase_II"/>
</dbReference>
<dbReference type="SUPFAM" id="SSF56281">
    <property type="entry name" value="Metallo-hydrolase/oxidoreductase"/>
    <property type="match status" value="1"/>
</dbReference>
<dbReference type="InterPro" id="IPR001279">
    <property type="entry name" value="Metallo-B-lactamas"/>
</dbReference>
<keyword evidence="2" id="KW-1185">Reference proteome</keyword>
<dbReference type="PANTHER" id="PTHR46233">
    <property type="entry name" value="HYDROXYACYLGLUTATHIONE HYDROLASE GLOC"/>
    <property type="match status" value="1"/>
</dbReference>
<protein>
    <submittedName>
        <fullName evidence="1">Uncharacterized protein</fullName>
    </submittedName>
</protein>
<dbReference type="EMBL" id="OZ020106">
    <property type="protein sequence ID" value="CAK9258692.1"/>
    <property type="molecule type" value="Genomic_DNA"/>
</dbReference>
<evidence type="ECO:0000313" key="2">
    <source>
        <dbReference type="Proteomes" id="UP001497444"/>
    </source>
</evidence>
<organism evidence="1 2">
    <name type="scientific">Sphagnum jensenii</name>
    <dbReference type="NCBI Taxonomy" id="128206"/>
    <lineage>
        <taxon>Eukaryota</taxon>
        <taxon>Viridiplantae</taxon>
        <taxon>Streptophyta</taxon>
        <taxon>Embryophyta</taxon>
        <taxon>Bryophyta</taxon>
        <taxon>Sphagnophytina</taxon>
        <taxon>Sphagnopsida</taxon>
        <taxon>Sphagnales</taxon>
        <taxon>Sphagnaceae</taxon>
        <taxon>Sphagnum</taxon>
    </lineage>
</organism>
<dbReference type="InterPro" id="IPR011990">
    <property type="entry name" value="TPR-like_helical_dom_sf"/>
</dbReference>
<sequence length="410" mass="45607">MHEHWCKTLLDPSFASGKFTQVGSSWINFCVVQAMMLCTKATLYQHLTSTSVRLQLLIHPWKMNLQPYTAIAPSLILSLVSHRRMDTGGLLLASVQALFHATQAISFKSNWSKGHFRLGEAQFALHDYPSAEKAYAKALEVSPEDATIKKRLTLTHEAISGFYFRQLLAGRDFCINPTNVIERQIFSSAQQMQNFVYLVGDAKTREAVVVDAAWDVKGIRAVLAADNMNLVGAVVSHYHFDHTGGTPPPPFDQLGIKVPGIRELAMEDKVPVYINKHDAQMVKKQNGVSLECMTLLEDSSVISIGSVKLHFIHTPGHTPGSQCIHIQGTEDILMSGDTLFIGSCGRLDLPDCDVQAMYTSLQKKLASLPSNTRVYPGHDYGGPFTTIAQERKQGLLKPMAEKEWLHRYRV</sequence>
<reference evidence="1" key="1">
    <citation type="submission" date="2024-02" db="EMBL/GenBank/DDBJ databases">
        <authorList>
            <consortium name="ELIXIR-Norway"/>
            <consortium name="Elixir Norway"/>
        </authorList>
    </citation>
    <scope>NUCLEOTIDE SEQUENCE</scope>
</reference>
<dbReference type="Pfam" id="PF00753">
    <property type="entry name" value="Lactamase_B"/>
    <property type="match status" value="1"/>
</dbReference>
<proteinExistence type="predicted"/>
<gene>
    <name evidence="1" type="ORF">CSSPJE1EN1_LOCUS4170</name>
</gene>
<dbReference type="PANTHER" id="PTHR46233:SF3">
    <property type="entry name" value="HYDROXYACYLGLUTATHIONE HYDROLASE GLOC"/>
    <property type="match status" value="1"/>
</dbReference>
<dbReference type="SMART" id="SM00849">
    <property type="entry name" value="Lactamase_B"/>
    <property type="match status" value="1"/>
</dbReference>
<dbReference type="PROSITE" id="PS50005">
    <property type="entry name" value="TPR"/>
    <property type="match status" value="1"/>
</dbReference>